<feature type="domain" description="CRAL-TRIO" evidence="2">
    <location>
        <begin position="458"/>
        <end position="618"/>
    </location>
</feature>
<dbReference type="PANTHER" id="PTHR45808:SF2">
    <property type="entry name" value="RHO GTPASE-ACTIVATING PROTEIN 68F"/>
    <property type="match status" value="1"/>
</dbReference>
<dbReference type="RefSeq" id="XP_050558692.1">
    <property type="nucleotide sequence ID" value="XM_050702735.1"/>
</dbReference>
<feature type="compositionally biased region" description="Polar residues" evidence="1">
    <location>
        <begin position="416"/>
        <end position="425"/>
    </location>
</feature>
<dbReference type="Pfam" id="PF13716">
    <property type="entry name" value="CRAL_TRIO_2"/>
    <property type="match status" value="1"/>
</dbReference>
<feature type="region of interest" description="Disordered" evidence="1">
    <location>
        <begin position="348"/>
        <end position="430"/>
    </location>
</feature>
<dbReference type="SUPFAM" id="SSF52087">
    <property type="entry name" value="CRAL/TRIO domain"/>
    <property type="match status" value="1"/>
</dbReference>
<dbReference type="CDD" id="cd00170">
    <property type="entry name" value="SEC14"/>
    <property type="match status" value="1"/>
</dbReference>
<reference evidence="4" key="1">
    <citation type="submission" date="2025-08" db="UniProtKB">
        <authorList>
            <consortium name="RefSeq"/>
        </authorList>
    </citation>
    <scope>IDENTIFICATION</scope>
    <source>
        <tissue evidence="4">Whole larval tissue</tissue>
    </source>
</reference>
<dbReference type="GO" id="GO:0007264">
    <property type="term" value="P:small GTPase-mediated signal transduction"/>
    <property type="evidence" value="ECO:0007669"/>
    <property type="project" value="TreeGrafter"/>
</dbReference>
<gene>
    <name evidence="4" type="primary">LOC118279615</name>
</gene>
<dbReference type="SMART" id="SM00516">
    <property type="entry name" value="SEC14"/>
    <property type="match status" value="1"/>
</dbReference>
<keyword evidence="3" id="KW-1185">Reference proteome</keyword>
<dbReference type="OrthoDB" id="19923at2759"/>
<dbReference type="GO" id="GO:0005096">
    <property type="term" value="F:GTPase activator activity"/>
    <property type="evidence" value="ECO:0007669"/>
    <property type="project" value="TreeGrafter"/>
</dbReference>
<dbReference type="InterPro" id="IPR036865">
    <property type="entry name" value="CRAL-TRIO_dom_sf"/>
</dbReference>
<accession>A0A9R0F2Z7</accession>
<protein>
    <submittedName>
        <fullName evidence="4">Uncharacterized protein LOC118279615 isoform X1</fullName>
    </submittedName>
</protein>
<evidence type="ECO:0000313" key="4">
    <source>
        <dbReference type="RefSeq" id="XP_050558692.1"/>
    </source>
</evidence>
<organism evidence="3 4">
    <name type="scientific">Spodoptera frugiperda</name>
    <name type="common">Fall armyworm</name>
    <dbReference type="NCBI Taxonomy" id="7108"/>
    <lineage>
        <taxon>Eukaryota</taxon>
        <taxon>Metazoa</taxon>
        <taxon>Ecdysozoa</taxon>
        <taxon>Arthropoda</taxon>
        <taxon>Hexapoda</taxon>
        <taxon>Insecta</taxon>
        <taxon>Pterygota</taxon>
        <taxon>Neoptera</taxon>
        <taxon>Endopterygota</taxon>
        <taxon>Lepidoptera</taxon>
        <taxon>Glossata</taxon>
        <taxon>Ditrysia</taxon>
        <taxon>Noctuoidea</taxon>
        <taxon>Noctuidae</taxon>
        <taxon>Amphipyrinae</taxon>
        <taxon>Spodoptera</taxon>
    </lineage>
</organism>
<feature type="region of interest" description="Disordered" evidence="1">
    <location>
        <begin position="59"/>
        <end position="105"/>
    </location>
</feature>
<proteinExistence type="predicted"/>
<feature type="compositionally biased region" description="Acidic residues" evidence="1">
    <location>
        <begin position="386"/>
        <end position="396"/>
    </location>
</feature>
<sequence length="618" mass="70198">MREKQFVVYFATDFAMCFQLHKLRSKKLTIVFPIHCCVIKPTLFISNFKTLRLNDDELTSPSSDEKMDTGSESFRSQDTPNSVLSSDFEGDHPESNGVLRLQNPEIHRLTESDKFNDSLISKMSNLHLDSPRPKNLGISPPKFSSTLTLTTNHPLMSPDENYPDLIPKKVPKIDEEKDLSLSSIEDERANENNGFYSPQRNTSKNNLYFTEQFVTAESQDFTGLDLTVPPDVARVDKLERRKIVPKLRDGTPQKVDAMLKFIDEKTKQSTPKSLPVDITVNEEFHSVAEWCESPSHLRSMPNFELPIEMSSSIGMHNDLDSPDVISASTQEDRSAYQALLDPYTGSVALRHTPAPHRSPGTQRRKIQLPPEEDRCSLDSVSACSMESEDEPADPQELEPAPVNQHLVLSDDEGSKMSKSTNTLSEGSDPIPEYSAAEELSNERAWITVPRPGGHVTCDMKVIEPYKRVISHGGYDGGGAALIVFSACHLPDCARPDYTYCMDNLFLYVIWTLERLVTDEYVLVYLHGSAGRRRLPTFHWLHECYKLIDRRLRKSLKHLYLVHPTFWLKSFVILTKPFVSSKFFRKLSYVRSLAELMQKVPVEPNAIPELVKQYDATRR</sequence>
<dbReference type="GeneID" id="118279615"/>
<evidence type="ECO:0000259" key="2">
    <source>
        <dbReference type="PROSITE" id="PS50191"/>
    </source>
</evidence>
<dbReference type="GO" id="GO:0005737">
    <property type="term" value="C:cytoplasm"/>
    <property type="evidence" value="ECO:0007669"/>
    <property type="project" value="TreeGrafter"/>
</dbReference>
<dbReference type="PANTHER" id="PTHR45808">
    <property type="entry name" value="RHO GTPASE-ACTIVATING PROTEIN 68F"/>
    <property type="match status" value="1"/>
</dbReference>
<dbReference type="InterPro" id="IPR022181">
    <property type="entry name" value="Bcl2-/adenovirus-E1B"/>
</dbReference>
<evidence type="ECO:0000256" key="1">
    <source>
        <dbReference type="SAM" id="MobiDB-lite"/>
    </source>
</evidence>
<evidence type="ECO:0000313" key="3">
    <source>
        <dbReference type="Proteomes" id="UP000829999"/>
    </source>
</evidence>
<dbReference type="InterPro" id="IPR001251">
    <property type="entry name" value="CRAL-TRIO_dom"/>
</dbReference>
<dbReference type="PROSITE" id="PS50191">
    <property type="entry name" value="CRAL_TRIO"/>
    <property type="match status" value="1"/>
</dbReference>
<dbReference type="AlphaFoldDB" id="A0A9R0F2Z7"/>
<dbReference type="Gene3D" id="3.40.525.10">
    <property type="entry name" value="CRAL-TRIO lipid binding domain"/>
    <property type="match status" value="1"/>
</dbReference>
<dbReference type="Proteomes" id="UP000829999">
    <property type="component" value="Chromosome 22"/>
</dbReference>
<name>A0A9R0F2Z7_SPOFR</name>
<feature type="compositionally biased region" description="Polar residues" evidence="1">
    <location>
        <begin position="70"/>
        <end position="85"/>
    </location>
</feature>
<dbReference type="Pfam" id="PF12496">
    <property type="entry name" value="BNIP2"/>
    <property type="match status" value="1"/>
</dbReference>